<dbReference type="OrthoDB" id="9809878at2"/>
<sequence length="118" mass="12944">MNQVSLVGRLAREPEVFYSQAGKAVAKYCLAVPKRINGETGADFINCVSFGKTAETIGNYVTKGQQIGVTGRMDPGKYTNKEGNTRYYPQVIVPSFTFGARPKTTSRNTPLDSEEIPF</sequence>
<dbReference type="NCBIfam" id="TIGR00621">
    <property type="entry name" value="ssb"/>
    <property type="match status" value="1"/>
</dbReference>
<dbReference type="GO" id="GO:0003697">
    <property type="term" value="F:single-stranded DNA binding"/>
    <property type="evidence" value="ECO:0007669"/>
    <property type="project" value="UniProtKB-UniRule"/>
</dbReference>
<organism evidence="5 6">
    <name type="scientific">Lucifera butyrica</name>
    <dbReference type="NCBI Taxonomy" id="1351585"/>
    <lineage>
        <taxon>Bacteria</taxon>
        <taxon>Bacillati</taxon>
        <taxon>Bacillota</taxon>
        <taxon>Negativicutes</taxon>
        <taxon>Veillonellales</taxon>
        <taxon>Veillonellaceae</taxon>
        <taxon>Lucifera</taxon>
    </lineage>
</organism>
<evidence type="ECO:0000256" key="4">
    <source>
        <dbReference type="SAM" id="MobiDB-lite"/>
    </source>
</evidence>
<dbReference type="InterPro" id="IPR012340">
    <property type="entry name" value="NA-bd_OB-fold"/>
</dbReference>
<dbReference type="PANTHER" id="PTHR10302:SF27">
    <property type="entry name" value="SINGLE-STRANDED DNA-BINDING PROTEIN"/>
    <property type="match status" value="1"/>
</dbReference>
<comment type="subunit">
    <text evidence="2">Homotetramer.</text>
</comment>
<feature type="region of interest" description="Disordered" evidence="4">
    <location>
        <begin position="99"/>
        <end position="118"/>
    </location>
</feature>
<name>A0A498RAX9_9FIRM</name>
<dbReference type="PROSITE" id="PS50935">
    <property type="entry name" value="SSB"/>
    <property type="match status" value="1"/>
</dbReference>
<dbReference type="PIRSF" id="PIRSF002070">
    <property type="entry name" value="SSB"/>
    <property type="match status" value="1"/>
</dbReference>
<dbReference type="HAMAP" id="MF_00984">
    <property type="entry name" value="SSB"/>
    <property type="match status" value="1"/>
</dbReference>
<evidence type="ECO:0000313" key="6">
    <source>
        <dbReference type="Proteomes" id="UP000277811"/>
    </source>
</evidence>
<proteinExistence type="inferred from homology"/>
<dbReference type="Pfam" id="PF00436">
    <property type="entry name" value="SSB"/>
    <property type="match status" value="1"/>
</dbReference>
<dbReference type="EMBL" id="UPPP01000094">
    <property type="protein sequence ID" value="VBB08591.1"/>
    <property type="molecule type" value="Genomic_DNA"/>
</dbReference>
<dbReference type="Gene3D" id="2.40.50.140">
    <property type="entry name" value="Nucleic acid-binding proteins"/>
    <property type="match status" value="1"/>
</dbReference>
<reference evidence="5 6" key="1">
    <citation type="submission" date="2018-06" db="EMBL/GenBank/DDBJ databases">
        <authorList>
            <person name="Strepis N."/>
        </authorList>
    </citation>
    <scope>NUCLEOTIDE SEQUENCE [LARGE SCALE GENOMIC DNA]</scope>
    <source>
        <strain evidence="5">LUCI</strain>
    </source>
</reference>
<dbReference type="InterPro" id="IPR011344">
    <property type="entry name" value="ssDNA-bd"/>
</dbReference>
<protein>
    <recommendedName>
        <fullName evidence="2 3">Single-stranded DNA-binding protein</fullName>
        <shortName evidence="2">SSB</shortName>
    </recommendedName>
</protein>
<dbReference type="PANTHER" id="PTHR10302">
    <property type="entry name" value="SINGLE-STRANDED DNA-BINDING PROTEIN"/>
    <property type="match status" value="1"/>
</dbReference>
<dbReference type="Proteomes" id="UP000277811">
    <property type="component" value="Unassembled WGS sequence"/>
</dbReference>
<evidence type="ECO:0000256" key="3">
    <source>
        <dbReference type="PIRNR" id="PIRNR002070"/>
    </source>
</evidence>
<gene>
    <name evidence="5" type="ORF">LUCI_3869</name>
</gene>
<evidence type="ECO:0000256" key="2">
    <source>
        <dbReference type="HAMAP-Rule" id="MF_00984"/>
    </source>
</evidence>
<dbReference type="GO" id="GO:0009295">
    <property type="term" value="C:nucleoid"/>
    <property type="evidence" value="ECO:0007669"/>
    <property type="project" value="TreeGrafter"/>
</dbReference>
<keyword evidence="6" id="KW-1185">Reference proteome</keyword>
<evidence type="ECO:0000313" key="5">
    <source>
        <dbReference type="EMBL" id="VBB08591.1"/>
    </source>
</evidence>
<evidence type="ECO:0000256" key="1">
    <source>
        <dbReference type="ARBA" id="ARBA00023125"/>
    </source>
</evidence>
<dbReference type="CDD" id="cd04496">
    <property type="entry name" value="SSB_OBF"/>
    <property type="match status" value="1"/>
</dbReference>
<dbReference type="GO" id="GO:0006260">
    <property type="term" value="P:DNA replication"/>
    <property type="evidence" value="ECO:0007669"/>
    <property type="project" value="InterPro"/>
</dbReference>
<dbReference type="AlphaFoldDB" id="A0A498RAX9"/>
<accession>A0A498RAX9</accession>
<dbReference type="InterPro" id="IPR000424">
    <property type="entry name" value="Primosome_PriB/ssb"/>
</dbReference>
<dbReference type="RefSeq" id="WP_122629467.1">
    <property type="nucleotide sequence ID" value="NZ_UPPP01000094.1"/>
</dbReference>
<keyword evidence="1 2" id="KW-0238">DNA-binding</keyword>
<dbReference type="SUPFAM" id="SSF50249">
    <property type="entry name" value="Nucleic acid-binding proteins"/>
    <property type="match status" value="1"/>
</dbReference>
<comment type="caution">
    <text evidence="2">Lacks conserved residue(s) required for the propagation of feature annotation.</text>
</comment>